<dbReference type="GO" id="GO:0017038">
    <property type="term" value="P:protein import"/>
    <property type="evidence" value="ECO:0007669"/>
    <property type="project" value="TreeGrafter"/>
</dbReference>
<dbReference type="Proteomes" id="UP000038011">
    <property type="component" value="Unassembled WGS sequence"/>
</dbReference>
<dbReference type="AlphaFoldDB" id="A0A0M9GPW7"/>
<evidence type="ECO:0000256" key="4">
    <source>
        <dbReference type="ARBA" id="ARBA00022692"/>
    </source>
</evidence>
<evidence type="ECO:0000313" key="11">
    <source>
        <dbReference type="EMBL" id="KPB02629.1"/>
    </source>
</evidence>
<comment type="similarity">
    <text evidence="8">Belongs to the exbB/tolQ family.</text>
</comment>
<evidence type="ECO:0000256" key="1">
    <source>
        <dbReference type="ARBA" id="ARBA00004651"/>
    </source>
</evidence>
<proteinExistence type="inferred from homology"/>
<gene>
    <name evidence="11" type="ORF">SU32_02500</name>
</gene>
<dbReference type="PANTHER" id="PTHR30625:SF15">
    <property type="entry name" value="BIOPOLYMER TRANSPORT PROTEIN EXBB"/>
    <property type="match status" value="1"/>
</dbReference>
<keyword evidence="12" id="KW-1185">Reference proteome</keyword>
<dbReference type="OrthoDB" id="4045at2"/>
<comment type="caution">
    <text evidence="11">The sequence shown here is derived from an EMBL/GenBank/DDBJ whole genome shotgun (WGS) entry which is preliminary data.</text>
</comment>
<organism evidence="11 12">
    <name type="scientific">Ahrensia marina</name>
    <dbReference type="NCBI Taxonomy" id="1514904"/>
    <lineage>
        <taxon>Bacteria</taxon>
        <taxon>Pseudomonadati</taxon>
        <taxon>Pseudomonadota</taxon>
        <taxon>Alphaproteobacteria</taxon>
        <taxon>Hyphomicrobiales</taxon>
        <taxon>Ahrensiaceae</taxon>
        <taxon>Ahrensia</taxon>
    </lineage>
</organism>
<sequence>MNLFENPILRIKEFIGVGGPVVALLLCLSVIALAVILYKAWQFSALRVGKGQRTLAVLADKQDIARGHAVEKLGGMSGYSARMATYAIGLKQAEDNQTYKRSDIEEALALAAATQIKSLQSGFRALDSIAQIAPLIGLFGTVLGMITAFQALQQSGTSVDPSVLAGGIWVALLTTAVGLAVAMPTSIALTYFESRVEDHRLALEQIIAAILSPVASGAGRNSTPITVPQTQQAVHAH</sequence>
<feature type="transmembrane region" description="Helical" evidence="9">
    <location>
        <begin position="20"/>
        <end position="41"/>
    </location>
</feature>
<dbReference type="InterPro" id="IPR002898">
    <property type="entry name" value="MotA_ExbB_proton_chnl"/>
</dbReference>
<dbReference type="PANTHER" id="PTHR30625">
    <property type="entry name" value="PROTEIN TOLQ"/>
    <property type="match status" value="1"/>
</dbReference>
<evidence type="ECO:0000256" key="8">
    <source>
        <dbReference type="RuleBase" id="RU004057"/>
    </source>
</evidence>
<dbReference type="InterPro" id="IPR050790">
    <property type="entry name" value="ExbB/TolQ_transport"/>
</dbReference>
<keyword evidence="7 9" id="KW-0472">Membrane</keyword>
<keyword evidence="2 8" id="KW-0813">Transport</keyword>
<dbReference type="RefSeq" id="WP_082376345.1">
    <property type="nucleotide sequence ID" value="NZ_JXMU01000002.1"/>
</dbReference>
<dbReference type="EMBL" id="JXMU01000002">
    <property type="protein sequence ID" value="KPB02629.1"/>
    <property type="molecule type" value="Genomic_DNA"/>
</dbReference>
<protein>
    <recommendedName>
        <fullName evidence="10">MotA/TolQ/ExbB proton channel domain-containing protein</fullName>
    </recommendedName>
</protein>
<evidence type="ECO:0000256" key="9">
    <source>
        <dbReference type="SAM" id="Phobius"/>
    </source>
</evidence>
<dbReference type="GO" id="GO:0005886">
    <property type="term" value="C:plasma membrane"/>
    <property type="evidence" value="ECO:0007669"/>
    <property type="project" value="UniProtKB-SubCell"/>
</dbReference>
<dbReference type="PATRIC" id="fig|1514904.3.peg.1704"/>
<dbReference type="Pfam" id="PF01618">
    <property type="entry name" value="MotA_ExbB"/>
    <property type="match status" value="1"/>
</dbReference>
<accession>A0A0M9GPW7</accession>
<reference evidence="11 12" key="1">
    <citation type="submission" date="2015-01" db="EMBL/GenBank/DDBJ databases">
        <title>Ahrensia donghaiensis sp. nov., a novel dimethylsulphoniopropionate-cleavage bacterium isolated from seawater and emended descriptions of the genus Ahrensia and Ahrensia kielensis.</title>
        <authorList>
            <person name="Liu J."/>
        </authorList>
    </citation>
    <scope>NUCLEOTIDE SEQUENCE [LARGE SCALE GENOMIC DNA]</scope>
    <source>
        <strain evidence="11 12">LZD062</strain>
    </source>
</reference>
<keyword evidence="5 8" id="KW-0653">Protein transport</keyword>
<evidence type="ECO:0000256" key="5">
    <source>
        <dbReference type="ARBA" id="ARBA00022927"/>
    </source>
</evidence>
<feature type="transmembrane region" description="Helical" evidence="9">
    <location>
        <begin position="132"/>
        <end position="152"/>
    </location>
</feature>
<name>A0A0M9GPW7_9HYPH</name>
<evidence type="ECO:0000256" key="7">
    <source>
        <dbReference type="ARBA" id="ARBA00023136"/>
    </source>
</evidence>
<dbReference type="STRING" id="1514904.SU32_02500"/>
<feature type="transmembrane region" description="Helical" evidence="9">
    <location>
        <begin position="164"/>
        <end position="192"/>
    </location>
</feature>
<feature type="domain" description="MotA/TolQ/ExbB proton channel" evidence="10">
    <location>
        <begin position="96"/>
        <end position="204"/>
    </location>
</feature>
<keyword evidence="4 9" id="KW-0812">Transmembrane</keyword>
<evidence type="ECO:0000256" key="2">
    <source>
        <dbReference type="ARBA" id="ARBA00022448"/>
    </source>
</evidence>
<evidence type="ECO:0000256" key="3">
    <source>
        <dbReference type="ARBA" id="ARBA00022475"/>
    </source>
</evidence>
<evidence type="ECO:0000256" key="6">
    <source>
        <dbReference type="ARBA" id="ARBA00022989"/>
    </source>
</evidence>
<evidence type="ECO:0000313" key="12">
    <source>
        <dbReference type="Proteomes" id="UP000038011"/>
    </source>
</evidence>
<evidence type="ECO:0000259" key="10">
    <source>
        <dbReference type="Pfam" id="PF01618"/>
    </source>
</evidence>
<keyword evidence="6 9" id="KW-1133">Transmembrane helix</keyword>
<comment type="subcellular location">
    <subcellularLocation>
        <location evidence="1">Cell membrane</location>
        <topology evidence="1">Multi-pass membrane protein</topology>
    </subcellularLocation>
    <subcellularLocation>
        <location evidence="8">Membrane</location>
        <topology evidence="8">Multi-pass membrane protein</topology>
    </subcellularLocation>
</comment>
<keyword evidence="3" id="KW-1003">Cell membrane</keyword>